<evidence type="ECO:0000256" key="4">
    <source>
        <dbReference type="ARBA" id="ARBA00023157"/>
    </source>
</evidence>
<feature type="compositionally biased region" description="Low complexity" evidence="5">
    <location>
        <begin position="477"/>
        <end position="488"/>
    </location>
</feature>
<evidence type="ECO:0000256" key="3">
    <source>
        <dbReference type="ARBA" id="ARBA00022690"/>
    </source>
</evidence>
<dbReference type="PROSITE" id="PS51465">
    <property type="entry name" value="KAZAL_2"/>
    <property type="match status" value="3"/>
</dbReference>
<keyword evidence="2" id="KW-0964">Secreted</keyword>
<evidence type="ECO:0000259" key="7">
    <source>
        <dbReference type="PROSITE" id="PS51465"/>
    </source>
</evidence>
<feature type="signal peptide" evidence="6">
    <location>
        <begin position="1"/>
        <end position="17"/>
    </location>
</feature>
<feature type="chain" id="PRO_5003839598" description="Kazal-like domain-containing protein" evidence="6">
    <location>
        <begin position="18"/>
        <end position="1181"/>
    </location>
</feature>
<dbReference type="eggNOG" id="ENOG502SCXS">
    <property type="taxonomic scope" value="Eukaryota"/>
</dbReference>
<proteinExistence type="predicted"/>
<dbReference type="InterPro" id="IPR002350">
    <property type="entry name" value="Kazal_dom"/>
</dbReference>
<dbReference type="SMART" id="SM00280">
    <property type="entry name" value="KAZAL"/>
    <property type="match status" value="4"/>
</dbReference>
<feature type="domain" description="Kazal-like" evidence="7">
    <location>
        <begin position="427"/>
        <end position="476"/>
    </location>
</feature>
<keyword evidence="9" id="KW-1185">Reference proteome</keyword>
<name>K0RZY4_THAOC</name>
<comment type="caution">
    <text evidence="8">The sequence shown here is derived from an EMBL/GenBank/DDBJ whole genome shotgun (WGS) entry which is preliminary data.</text>
</comment>
<dbReference type="OrthoDB" id="47278at2759"/>
<dbReference type="Proteomes" id="UP000266841">
    <property type="component" value="Unassembled WGS sequence"/>
</dbReference>
<evidence type="ECO:0000313" key="9">
    <source>
        <dbReference type="Proteomes" id="UP000266841"/>
    </source>
</evidence>
<dbReference type="InterPro" id="IPR009858">
    <property type="entry name" value="DUF1415"/>
</dbReference>
<organism evidence="8 9">
    <name type="scientific">Thalassiosira oceanica</name>
    <name type="common">Marine diatom</name>
    <dbReference type="NCBI Taxonomy" id="159749"/>
    <lineage>
        <taxon>Eukaryota</taxon>
        <taxon>Sar</taxon>
        <taxon>Stramenopiles</taxon>
        <taxon>Ochrophyta</taxon>
        <taxon>Bacillariophyta</taxon>
        <taxon>Coscinodiscophyceae</taxon>
        <taxon>Thalassiosirophycidae</taxon>
        <taxon>Thalassiosirales</taxon>
        <taxon>Thalassiosiraceae</taxon>
        <taxon>Thalassiosira</taxon>
    </lineage>
</organism>
<gene>
    <name evidence="8" type="ORF">THAOC_20371</name>
</gene>
<dbReference type="GO" id="GO:0030414">
    <property type="term" value="F:peptidase inhibitor activity"/>
    <property type="evidence" value="ECO:0007669"/>
    <property type="project" value="UniProtKB-KW"/>
</dbReference>
<feature type="domain" description="Kazal-like" evidence="7">
    <location>
        <begin position="231"/>
        <end position="292"/>
    </location>
</feature>
<evidence type="ECO:0000256" key="2">
    <source>
        <dbReference type="ARBA" id="ARBA00022525"/>
    </source>
</evidence>
<evidence type="ECO:0000256" key="6">
    <source>
        <dbReference type="SAM" id="SignalP"/>
    </source>
</evidence>
<keyword evidence="6" id="KW-0732">Signal</keyword>
<accession>K0RZY4</accession>
<reference evidence="8 9" key="1">
    <citation type="journal article" date="2012" name="Genome Biol.">
        <title>Genome and low-iron response of an oceanic diatom adapted to chronic iron limitation.</title>
        <authorList>
            <person name="Lommer M."/>
            <person name="Specht M."/>
            <person name="Roy A.S."/>
            <person name="Kraemer L."/>
            <person name="Andreson R."/>
            <person name="Gutowska M.A."/>
            <person name="Wolf J."/>
            <person name="Bergner S.V."/>
            <person name="Schilhabel M.B."/>
            <person name="Klostermeier U.C."/>
            <person name="Beiko R.G."/>
            <person name="Rosenstiel P."/>
            <person name="Hippler M."/>
            <person name="Laroche J."/>
        </authorList>
    </citation>
    <scope>NUCLEOTIDE SEQUENCE [LARGE SCALE GENOMIC DNA]</scope>
    <source>
        <strain evidence="8 9">CCMP1005</strain>
    </source>
</reference>
<dbReference type="PANTHER" id="PTHR21312:SF28">
    <property type="entry name" value="OVOINHIBITOR-RELATED"/>
    <property type="match status" value="1"/>
</dbReference>
<feature type="region of interest" description="Disordered" evidence="5">
    <location>
        <begin position="595"/>
        <end position="619"/>
    </location>
</feature>
<sequence>MKILALLPALAATGAHGRLASPTANVVPDRRLQFGGEAVGCLTLGGDLTSCCPTGGDDPICSLLRCADIGAFGAEEGLNVKDGCTCEDLSGFCDSNLPGTFETFAPGLTSICTGVSNCCTKENQSDNDSFAKCGGDYLTENEIDVPDLGALIGTLLPGVTLTPATETLVAPPPVACTMEYMPVCGADGLTYSNTCLAEKAAGVEVACKIDMPSAGMVDGDKCSCEEEADSAMAKEDGDDMMIACTMEYKPVCGSDNKVYSNDCTAGAAGATSDCELDMSDEPLSGDDCKCPLGADYCTYGFDYDCYPEVGGVGGKPPCCFDDAVECPAEKPPCVSDALVSGELGLGPVVTQPESSSGESAPVPCTKEYAPVCGVDDKVYGNTCLAEKAAGVAVQCDIDKPSAGMVDGDPCSCGSEDTGEAAGSDLVACPAIYKPVCGSDGKVYSNDCEATSSGAEASCELNMADEPLSGDDCKCPAAEEASVESTSAADTDEKTSDPAEGAEAPAPAPADIEEPEAPSSGAFIGRRIAMLGAWDAAARKQTTSQCQSGKRKGTFDSIQPGGIIWHYNATAQVCGQSTLLELADTTHHRALVAADTNSQQNAKRRREKEEGGGGGVKRGGVMEEETGEFLSATRDWVSRVPIGLHLCPWAGRSSRNDGLRVRTCPSDDPSGVAGCVRGEIILLTTDGRADLDTALVVCPSVGEFEDFDAFDCFVRTVIRRHISEALLDKVTLVAFHPKFTRWHGLPDGVDVGSEVDSHYGNFGRKSQTVARATIVETSNAAFGLRKVKVRFHQPITNIDDIDGGLETKDKPRFQEQYVPIDWLTLPLKGEPLPDNYMYRSPYPTVHIIVNSDLAKLSMRDVSKVKRLNSKRRDHLLPDSLWNPRACIEAANPPEEANDDSVQNLRSLPFAMVLMRGQISCYIDAPFKSRLATSGVQIKRIRRSLGQEGAEQPGRRPYGQAKFKLLIRDLTLFSLYQISTKFQIRWKQQEARPNKVRYVFESEMLIRGERVRKKPIFAYTTEALWTHVDKTCFYDYWHPTLAEISFEFELPWPPFLTLIHTSVSQYSIYRPTGEPRMTSDFQVSQRLTRTCTCLTHSRARDELKRTPSICERCRAFLAGRSATIVDIFSYLMLAFRLAFYFCHSIAHALLRELNEGKIPMRTVSSGGLTSHVDSTRMCTKIQF</sequence>
<dbReference type="AlphaFoldDB" id="K0RZY4"/>
<dbReference type="Pfam" id="PF00050">
    <property type="entry name" value="Kazal_1"/>
    <property type="match status" value="4"/>
</dbReference>
<keyword evidence="4" id="KW-1015">Disulfide bond</keyword>
<dbReference type="PANTHER" id="PTHR21312">
    <property type="entry name" value="SERINE PROTEASE INHIBITOR"/>
    <property type="match status" value="1"/>
</dbReference>
<evidence type="ECO:0000256" key="1">
    <source>
        <dbReference type="ARBA" id="ARBA00004613"/>
    </source>
</evidence>
<feature type="region of interest" description="Disordered" evidence="5">
    <location>
        <begin position="471"/>
        <end position="517"/>
    </location>
</feature>
<protein>
    <recommendedName>
        <fullName evidence="7">Kazal-like domain-containing protein</fullName>
    </recommendedName>
</protein>
<dbReference type="SUPFAM" id="SSF100895">
    <property type="entry name" value="Kazal-type serine protease inhibitors"/>
    <property type="match status" value="4"/>
</dbReference>
<feature type="domain" description="Kazal-like" evidence="7">
    <location>
        <begin position="164"/>
        <end position="221"/>
    </location>
</feature>
<dbReference type="Pfam" id="PF07209">
    <property type="entry name" value="DUF1415"/>
    <property type="match status" value="1"/>
</dbReference>
<evidence type="ECO:0000313" key="8">
    <source>
        <dbReference type="EMBL" id="EJK59413.1"/>
    </source>
</evidence>
<evidence type="ECO:0000256" key="5">
    <source>
        <dbReference type="SAM" id="MobiDB-lite"/>
    </source>
</evidence>
<dbReference type="GO" id="GO:0005576">
    <property type="term" value="C:extracellular region"/>
    <property type="evidence" value="ECO:0007669"/>
    <property type="project" value="UniProtKB-SubCell"/>
</dbReference>
<comment type="subcellular location">
    <subcellularLocation>
        <location evidence="1">Secreted</location>
    </subcellularLocation>
</comment>
<keyword evidence="3" id="KW-0646">Protease inhibitor</keyword>
<dbReference type="EMBL" id="AGNL01022950">
    <property type="protein sequence ID" value="EJK59413.1"/>
    <property type="molecule type" value="Genomic_DNA"/>
</dbReference>
<dbReference type="Gene3D" id="3.30.60.30">
    <property type="match status" value="4"/>
</dbReference>
<dbReference type="CDD" id="cd00104">
    <property type="entry name" value="KAZAL_FS"/>
    <property type="match status" value="4"/>
</dbReference>
<dbReference type="InterPro" id="IPR036058">
    <property type="entry name" value="Kazal_dom_sf"/>
</dbReference>